<keyword evidence="2" id="KW-0001">2Fe-2S</keyword>
<dbReference type="Gene3D" id="3.90.380.10">
    <property type="entry name" value="Naphthalene 1,2-dioxygenase Alpha Subunit, Chain A, domain 1"/>
    <property type="match status" value="1"/>
</dbReference>
<evidence type="ECO:0000256" key="6">
    <source>
        <dbReference type="ARBA" id="ARBA00023014"/>
    </source>
</evidence>
<proteinExistence type="predicted"/>
<dbReference type="CDD" id="cd03469">
    <property type="entry name" value="Rieske_RO_Alpha_N"/>
    <property type="match status" value="1"/>
</dbReference>
<evidence type="ECO:0000256" key="4">
    <source>
        <dbReference type="ARBA" id="ARBA00023002"/>
    </source>
</evidence>
<dbReference type="GO" id="GO:0051537">
    <property type="term" value="F:2 iron, 2 sulfur cluster binding"/>
    <property type="evidence" value="ECO:0007669"/>
    <property type="project" value="UniProtKB-KW"/>
</dbReference>
<dbReference type="InterPro" id="IPR036922">
    <property type="entry name" value="Rieske_2Fe-2S_sf"/>
</dbReference>
<sequence length="386" mass="43348">MNKHSALSSVLADVTVANGLPNEHYTDPAIFAEERQSVLFANWSGIGFGKDVPEEGDAKPVDFLGMPLLIVRDRDGEIGVFQNTCRHRGMILVDTPRKIGGAIRCPYHSWCYSLKGELRATPHVGGPGQNKHPDVNRDDLGLVRVRSHVWRDVIFVNVDGTAPAFEDAHGALLERWKEFEQPVHHGGETSSFKLEVKTNWKLAVENYCESYHLPWVHPGLNSYSRLEDHYNIEARGHYSGQGTLVYRQLTNQDGATFPDFEGLSDKWNEGAEYVALYPNVLLGVQRDHSFAIVLEPVDQEKTVEHIELYYAKSIADTPEHDGLRASNAQLWKTVFEEDVFVVEGMQKGRHGVLFDGGRFSPAMDGPTHNFHHWVATQIENGRAEKG</sequence>
<evidence type="ECO:0000256" key="5">
    <source>
        <dbReference type="ARBA" id="ARBA00023004"/>
    </source>
</evidence>
<keyword evidence="5" id="KW-0408">Iron</keyword>
<dbReference type="CDD" id="cd00680">
    <property type="entry name" value="RHO_alpha_C"/>
    <property type="match status" value="1"/>
</dbReference>
<dbReference type="RefSeq" id="WP_068340539.1">
    <property type="nucleotide sequence ID" value="NZ_LQBP01000013.1"/>
</dbReference>
<feature type="domain" description="Rieske" evidence="7">
    <location>
        <begin position="43"/>
        <end position="156"/>
    </location>
</feature>
<dbReference type="InterPro" id="IPR015879">
    <property type="entry name" value="Ring_hydroxy_dOase_asu_C_dom"/>
</dbReference>
<dbReference type="EMBL" id="LQBP01000013">
    <property type="protein sequence ID" value="KUJ77092.1"/>
    <property type="molecule type" value="Genomic_DNA"/>
</dbReference>
<evidence type="ECO:0000313" key="8">
    <source>
        <dbReference type="EMBL" id="KUJ77092.1"/>
    </source>
</evidence>
<dbReference type="PANTHER" id="PTHR43756:SF5">
    <property type="entry name" value="CHOLINE MONOOXYGENASE, CHLOROPLASTIC"/>
    <property type="match status" value="1"/>
</dbReference>
<dbReference type="PRINTS" id="PR00090">
    <property type="entry name" value="RNGDIOXGNASE"/>
</dbReference>
<dbReference type="STRING" id="1685378.AVO44_18805"/>
<reference evidence="9" key="1">
    <citation type="submission" date="2015-12" db="EMBL/GenBank/DDBJ databases">
        <authorList>
            <person name="Zhang G."/>
            <person name="Stingl U."/>
        </authorList>
    </citation>
    <scope>NUCLEOTIDE SEQUENCE [LARGE SCALE GENOMIC DNA]</scope>
    <source>
        <strain evidence="9">ZGT108</strain>
    </source>
</reference>
<dbReference type="PROSITE" id="PS51296">
    <property type="entry name" value="RIESKE"/>
    <property type="match status" value="1"/>
</dbReference>
<dbReference type="Gene3D" id="2.102.10.10">
    <property type="entry name" value="Rieske [2Fe-2S] iron-sulphur domain"/>
    <property type="match status" value="1"/>
</dbReference>
<keyword evidence="6" id="KW-0411">Iron-sulfur</keyword>
<evidence type="ECO:0000256" key="1">
    <source>
        <dbReference type="ARBA" id="ARBA00001962"/>
    </source>
</evidence>
<keyword evidence="4" id="KW-0560">Oxidoreductase</keyword>
<keyword evidence="3" id="KW-0479">Metal-binding</keyword>
<keyword evidence="9" id="KW-1185">Reference proteome</keyword>
<evidence type="ECO:0000256" key="2">
    <source>
        <dbReference type="ARBA" id="ARBA00022714"/>
    </source>
</evidence>
<comment type="cofactor">
    <cofactor evidence="1">
        <name>Fe cation</name>
        <dbReference type="ChEBI" id="CHEBI:24875"/>
    </cofactor>
</comment>
<dbReference type="Proteomes" id="UP000053690">
    <property type="component" value="Unassembled WGS sequence"/>
</dbReference>
<organism evidence="8 9">
    <name type="scientific">Ruegeria profundi</name>
    <dbReference type="NCBI Taxonomy" id="1685378"/>
    <lineage>
        <taxon>Bacteria</taxon>
        <taxon>Pseudomonadati</taxon>
        <taxon>Pseudomonadota</taxon>
        <taxon>Alphaproteobacteria</taxon>
        <taxon>Rhodobacterales</taxon>
        <taxon>Roseobacteraceae</taxon>
        <taxon>Ruegeria</taxon>
    </lineage>
</organism>
<gene>
    <name evidence="8" type="ORF">AVO44_18805</name>
</gene>
<name>A0A0X3TMU8_9RHOB</name>
<dbReference type="Pfam" id="PF00848">
    <property type="entry name" value="Ring_hydroxyl_A"/>
    <property type="match status" value="1"/>
</dbReference>
<dbReference type="GO" id="GO:0016491">
    <property type="term" value="F:oxidoreductase activity"/>
    <property type="evidence" value="ECO:0007669"/>
    <property type="project" value="UniProtKB-KW"/>
</dbReference>
<comment type="caution">
    <text evidence="8">The sequence shown here is derived from an EMBL/GenBank/DDBJ whole genome shotgun (WGS) entry which is preliminary data.</text>
</comment>
<dbReference type="PANTHER" id="PTHR43756">
    <property type="entry name" value="CHOLINE MONOOXYGENASE, CHLOROPLASTIC"/>
    <property type="match status" value="1"/>
</dbReference>
<dbReference type="InterPro" id="IPR017941">
    <property type="entry name" value="Rieske_2Fe-2S"/>
</dbReference>
<dbReference type="SUPFAM" id="SSF55961">
    <property type="entry name" value="Bet v1-like"/>
    <property type="match status" value="1"/>
</dbReference>
<dbReference type="AlphaFoldDB" id="A0A0X3TMU8"/>
<dbReference type="Pfam" id="PF00355">
    <property type="entry name" value="Rieske"/>
    <property type="match status" value="1"/>
</dbReference>
<evidence type="ECO:0000313" key="9">
    <source>
        <dbReference type="Proteomes" id="UP000053690"/>
    </source>
</evidence>
<dbReference type="SUPFAM" id="SSF50022">
    <property type="entry name" value="ISP domain"/>
    <property type="match status" value="1"/>
</dbReference>
<dbReference type="GO" id="GO:0005506">
    <property type="term" value="F:iron ion binding"/>
    <property type="evidence" value="ECO:0007669"/>
    <property type="project" value="InterPro"/>
</dbReference>
<dbReference type="InterPro" id="IPR001663">
    <property type="entry name" value="Rng_hydr_dOase-A"/>
</dbReference>
<evidence type="ECO:0000256" key="3">
    <source>
        <dbReference type="ARBA" id="ARBA00022723"/>
    </source>
</evidence>
<protein>
    <submittedName>
        <fullName evidence="8">(2Fe-2S)-binding protein</fullName>
    </submittedName>
</protein>
<dbReference type="OrthoDB" id="7456916at2"/>
<evidence type="ECO:0000259" key="7">
    <source>
        <dbReference type="PROSITE" id="PS51296"/>
    </source>
</evidence>
<accession>A0A0X3TMU8</accession>